<dbReference type="AlphaFoldDB" id="A0A1N6SJZ9"/>
<dbReference type="EMBL" id="FTMS01000008">
    <property type="protein sequence ID" value="SIQ41443.1"/>
    <property type="molecule type" value="Genomic_DNA"/>
</dbReference>
<dbReference type="CDD" id="cd13143">
    <property type="entry name" value="MATE_MepA_like"/>
    <property type="match status" value="1"/>
</dbReference>
<feature type="transmembrane region" description="Helical" evidence="10">
    <location>
        <begin position="380"/>
        <end position="400"/>
    </location>
</feature>
<feature type="transmembrane region" description="Helical" evidence="10">
    <location>
        <begin position="276"/>
        <end position="296"/>
    </location>
</feature>
<name>A0A1N6SJZ9_9SPIO</name>
<evidence type="ECO:0000256" key="9">
    <source>
        <dbReference type="ARBA" id="ARBA00023251"/>
    </source>
</evidence>
<sequence>METMDRLAPLQIDPAEGAARREFLTEPVGKLIVRHGSPAVISMAFQALYQIVDGIMVGRSLGPEAMASVNVLYPLVALVAGLAVMIGTGGNARTAILLGEGDHRSASRVLGTILVLGFLLGIVGAVITAALTPQLLAFLGVGQVLSGYVRDYLLGLLPFFWGMILVFILEQSVRNDGKAALASLVMAGSALVNIFLDYLFLFVLDFGIIGAAWATGISQTGAALVFFGYFLVKTLRGTPGLSLGRPVRDARTLITICRNGASELLNSLSGGVTTFLFNRVLLSFLGALGVAAFTVVQYPVMLGVMVVLGLGSGVQPVFSYNHGAGEVLRVRRALEITLVVSFLVGVLLWFSLGAPARMIAGVFLPGHGEAQRVAAEAASFFRWVALCMPLGIIASVYFTAREEAGKSLVIALARGLVLPVAGILLLPLWLGVPGIWLTPVIAEVVACVIALGLIKSSGEGGSCRNGAVQA</sequence>
<dbReference type="PANTHER" id="PTHR43823:SF3">
    <property type="entry name" value="MULTIDRUG EXPORT PROTEIN MEPA"/>
    <property type="match status" value="1"/>
</dbReference>
<dbReference type="GO" id="GO:0046677">
    <property type="term" value="P:response to antibiotic"/>
    <property type="evidence" value="ECO:0007669"/>
    <property type="project" value="UniProtKB-KW"/>
</dbReference>
<evidence type="ECO:0000256" key="10">
    <source>
        <dbReference type="SAM" id="Phobius"/>
    </source>
</evidence>
<dbReference type="GO" id="GO:0042910">
    <property type="term" value="F:xenobiotic transmembrane transporter activity"/>
    <property type="evidence" value="ECO:0007669"/>
    <property type="project" value="InterPro"/>
</dbReference>
<feature type="transmembrane region" description="Helical" evidence="10">
    <location>
        <begin position="333"/>
        <end position="360"/>
    </location>
</feature>
<comment type="subcellular location">
    <subcellularLocation>
        <location evidence="1">Cell membrane</location>
        <topology evidence="1">Multi-pass membrane protein</topology>
    </subcellularLocation>
</comment>
<dbReference type="STRING" id="159291.SAMN05920897_108117"/>
<dbReference type="GO" id="GO:0005886">
    <property type="term" value="C:plasma membrane"/>
    <property type="evidence" value="ECO:0007669"/>
    <property type="project" value="UniProtKB-SubCell"/>
</dbReference>
<evidence type="ECO:0000256" key="6">
    <source>
        <dbReference type="ARBA" id="ARBA00022692"/>
    </source>
</evidence>
<protein>
    <recommendedName>
        <fullName evidence="3">Multidrug export protein MepA</fullName>
    </recommendedName>
</protein>
<keyword evidence="7 10" id="KW-1133">Transmembrane helix</keyword>
<feature type="transmembrane region" description="Helical" evidence="10">
    <location>
        <begin position="407"/>
        <end position="429"/>
    </location>
</feature>
<comment type="similarity">
    <text evidence="2">Belongs to the multi antimicrobial extrusion (MATE) (TC 2.A.66.1) family. MepA subfamily.</text>
</comment>
<gene>
    <name evidence="11" type="ORF">SAMN05920897_108117</name>
</gene>
<feature type="transmembrane region" description="Helical" evidence="10">
    <location>
        <begin position="109"/>
        <end position="132"/>
    </location>
</feature>
<feature type="transmembrane region" description="Helical" evidence="10">
    <location>
        <begin position="181"/>
        <end position="204"/>
    </location>
</feature>
<feature type="transmembrane region" description="Helical" evidence="10">
    <location>
        <begin position="152"/>
        <end position="169"/>
    </location>
</feature>
<evidence type="ECO:0000313" key="12">
    <source>
        <dbReference type="Proteomes" id="UP000186400"/>
    </source>
</evidence>
<keyword evidence="6 10" id="KW-0812">Transmembrane</keyword>
<dbReference type="InterPro" id="IPR002528">
    <property type="entry name" value="MATE_fam"/>
</dbReference>
<feature type="transmembrane region" description="Helical" evidence="10">
    <location>
        <begin position="435"/>
        <end position="454"/>
    </location>
</feature>
<dbReference type="Proteomes" id="UP000186400">
    <property type="component" value="Unassembled WGS sequence"/>
</dbReference>
<feature type="transmembrane region" description="Helical" evidence="10">
    <location>
        <begin position="71"/>
        <end position="88"/>
    </location>
</feature>
<dbReference type="Pfam" id="PF01554">
    <property type="entry name" value="MatE"/>
    <property type="match status" value="2"/>
</dbReference>
<evidence type="ECO:0000256" key="3">
    <source>
        <dbReference type="ARBA" id="ARBA00022106"/>
    </source>
</evidence>
<evidence type="ECO:0000256" key="8">
    <source>
        <dbReference type="ARBA" id="ARBA00023136"/>
    </source>
</evidence>
<evidence type="ECO:0000256" key="1">
    <source>
        <dbReference type="ARBA" id="ARBA00004651"/>
    </source>
</evidence>
<evidence type="ECO:0000256" key="4">
    <source>
        <dbReference type="ARBA" id="ARBA00022448"/>
    </source>
</evidence>
<accession>A0A1N6SJZ9</accession>
<feature type="transmembrane region" description="Helical" evidence="10">
    <location>
        <begin position="210"/>
        <end position="232"/>
    </location>
</feature>
<evidence type="ECO:0000256" key="5">
    <source>
        <dbReference type="ARBA" id="ARBA00022475"/>
    </source>
</evidence>
<keyword evidence="12" id="KW-1185">Reference proteome</keyword>
<keyword evidence="4" id="KW-0813">Transport</keyword>
<keyword evidence="8 10" id="KW-0472">Membrane</keyword>
<evidence type="ECO:0000313" key="11">
    <source>
        <dbReference type="EMBL" id="SIQ41443.1"/>
    </source>
</evidence>
<keyword evidence="5" id="KW-1003">Cell membrane</keyword>
<dbReference type="PANTHER" id="PTHR43823">
    <property type="entry name" value="SPORULATION PROTEIN YKVU"/>
    <property type="match status" value="1"/>
</dbReference>
<dbReference type="GO" id="GO:0015297">
    <property type="term" value="F:antiporter activity"/>
    <property type="evidence" value="ECO:0007669"/>
    <property type="project" value="InterPro"/>
</dbReference>
<dbReference type="RefSeq" id="WP_076488676.1">
    <property type="nucleotide sequence ID" value="NZ_FTMS01000008.1"/>
</dbReference>
<dbReference type="InterPro" id="IPR045070">
    <property type="entry name" value="MATE_MepA-like"/>
</dbReference>
<dbReference type="PIRSF" id="PIRSF006603">
    <property type="entry name" value="DinF"/>
    <property type="match status" value="1"/>
</dbReference>
<feature type="transmembrane region" description="Helical" evidence="10">
    <location>
        <begin position="302"/>
        <end position="321"/>
    </location>
</feature>
<dbReference type="InterPro" id="IPR048279">
    <property type="entry name" value="MdtK-like"/>
</dbReference>
<keyword evidence="9" id="KW-0046">Antibiotic resistance</keyword>
<reference evidence="11 12" key="1">
    <citation type="submission" date="2017-01" db="EMBL/GenBank/DDBJ databases">
        <authorList>
            <person name="Mah S.A."/>
            <person name="Swanson W.J."/>
            <person name="Moy G.W."/>
            <person name="Vacquier V.D."/>
        </authorList>
    </citation>
    <scope>NUCLEOTIDE SEQUENCE [LARGE SCALE GENOMIC DNA]</scope>
    <source>
        <strain evidence="11 12">ASpG1</strain>
    </source>
</reference>
<proteinExistence type="inferred from homology"/>
<organism evidence="11 12">
    <name type="scientific">Alkalispirochaeta americana</name>
    <dbReference type="NCBI Taxonomy" id="159291"/>
    <lineage>
        <taxon>Bacteria</taxon>
        <taxon>Pseudomonadati</taxon>
        <taxon>Spirochaetota</taxon>
        <taxon>Spirochaetia</taxon>
        <taxon>Spirochaetales</taxon>
        <taxon>Spirochaetaceae</taxon>
        <taxon>Alkalispirochaeta</taxon>
    </lineage>
</organism>
<dbReference type="OrthoDB" id="9811110at2"/>
<dbReference type="InterPro" id="IPR051327">
    <property type="entry name" value="MATE_MepA_subfamily"/>
</dbReference>
<evidence type="ECO:0000256" key="7">
    <source>
        <dbReference type="ARBA" id="ARBA00022989"/>
    </source>
</evidence>
<evidence type="ECO:0000256" key="2">
    <source>
        <dbReference type="ARBA" id="ARBA00008417"/>
    </source>
</evidence>